<comment type="caution">
    <text evidence="6">The sequence shown here is derived from an EMBL/GenBank/DDBJ whole genome shotgun (WGS) entry which is preliminary data.</text>
</comment>
<organism evidence="6 7">
    <name type="scientific">Azohydromonas caseinilytica</name>
    <dbReference type="NCBI Taxonomy" id="2728836"/>
    <lineage>
        <taxon>Bacteria</taxon>
        <taxon>Pseudomonadati</taxon>
        <taxon>Pseudomonadota</taxon>
        <taxon>Betaproteobacteria</taxon>
        <taxon>Burkholderiales</taxon>
        <taxon>Sphaerotilaceae</taxon>
        <taxon>Azohydromonas</taxon>
    </lineage>
</organism>
<dbReference type="GO" id="GO:0016757">
    <property type="term" value="F:glycosyltransferase activity"/>
    <property type="evidence" value="ECO:0007669"/>
    <property type="project" value="UniProtKB-KW"/>
</dbReference>
<name>A0A848F606_9BURK</name>
<evidence type="ECO:0000256" key="3">
    <source>
        <dbReference type="ARBA" id="ARBA00022679"/>
    </source>
</evidence>
<evidence type="ECO:0000256" key="1">
    <source>
        <dbReference type="ARBA" id="ARBA00006739"/>
    </source>
</evidence>
<evidence type="ECO:0000256" key="4">
    <source>
        <dbReference type="SAM" id="Phobius"/>
    </source>
</evidence>
<evidence type="ECO:0000313" key="6">
    <source>
        <dbReference type="EMBL" id="NML13541.1"/>
    </source>
</evidence>
<accession>A0A848F606</accession>
<keyword evidence="4" id="KW-0812">Transmembrane</keyword>
<keyword evidence="3 6" id="KW-0808">Transferase</keyword>
<sequence>MSVEIAVVIPTYKRPDLLRRCLEALLEQSLDAALFEVLVVDDGRSDDTRAVVEELAARPGAPVLRYLQPQGTRGPAAARNRGWRATLAPLIAFTDDDTVPDRRWLEEGRRALGRKLVAAAGRVVVPVLGRPTDHARMTQGLETAEFVTANAFVRRAALEKIGGFDERFKRAWREDSDLQFSLLEHCGEVGRANAAIVVHPVREARWGISLWQQENVSFDALLFKKHPQLFKTRIRSQPPWRYVLIVLSTLAALGFSLAGQGAAALVAVLLALGGILSFAFKRLRGASLAPAHVAEMLVTSFAIPYLAVYWRFVGAWRFRVLFI</sequence>
<dbReference type="Proteomes" id="UP000574067">
    <property type="component" value="Unassembled WGS sequence"/>
</dbReference>
<dbReference type="SUPFAM" id="SSF53448">
    <property type="entry name" value="Nucleotide-diphospho-sugar transferases"/>
    <property type="match status" value="1"/>
</dbReference>
<feature type="transmembrane region" description="Helical" evidence="4">
    <location>
        <begin position="240"/>
        <end position="257"/>
    </location>
</feature>
<evidence type="ECO:0000256" key="2">
    <source>
        <dbReference type="ARBA" id="ARBA00022676"/>
    </source>
</evidence>
<dbReference type="Pfam" id="PF00535">
    <property type="entry name" value="Glycos_transf_2"/>
    <property type="match status" value="1"/>
</dbReference>
<keyword evidence="4" id="KW-0472">Membrane</keyword>
<dbReference type="CDD" id="cd00761">
    <property type="entry name" value="Glyco_tranf_GTA_type"/>
    <property type="match status" value="1"/>
</dbReference>
<proteinExistence type="inferred from homology"/>
<reference evidence="6 7" key="1">
    <citation type="submission" date="2020-04" db="EMBL/GenBank/DDBJ databases">
        <title>Azohydromonas sp. isolated from soil.</title>
        <authorList>
            <person name="Dahal R.H."/>
        </authorList>
    </citation>
    <scope>NUCLEOTIDE SEQUENCE [LARGE SCALE GENOMIC DNA]</scope>
    <source>
        <strain evidence="6 7">G-1-1-14</strain>
    </source>
</reference>
<keyword evidence="2" id="KW-0328">Glycosyltransferase</keyword>
<feature type="domain" description="Glycosyltransferase 2-like" evidence="5">
    <location>
        <begin position="7"/>
        <end position="125"/>
    </location>
</feature>
<evidence type="ECO:0000259" key="5">
    <source>
        <dbReference type="Pfam" id="PF00535"/>
    </source>
</evidence>
<gene>
    <name evidence="6" type="ORF">HHL10_00920</name>
</gene>
<dbReference type="AlphaFoldDB" id="A0A848F606"/>
<comment type="similarity">
    <text evidence="1">Belongs to the glycosyltransferase 2 family.</text>
</comment>
<feature type="transmembrane region" description="Helical" evidence="4">
    <location>
        <begin position="292"/>
        <end position="312"/>
    </location>
</feature>
<dbReference type="InterPro" id="IPR001173">
    <property type="entry name" value="Glyco_trans_2-like"/>
</dbReference>
<keyword evidence="4" id="KW-1133">Transmembrane helix</keyword>
<dbReference type="PANTHER" id="PTHR43179">
    <property type="entry name" value="RHAMNOSYLTRANSFERASE WBBL"/>
    <property type="match status" value="1"/>
</dbReference>
<dbReference type="EMBL" id="JABBFW010000001">
    <property type="protein sequence ID" value="NML13541.1"/>
    <property type="molecule type" value="Genomic_DNA"/>
</dbReference>
<protein>
    <submittedName>
        <fullName evidence="6">Glycosyltransferase family 2 protein</fullName>
    </submittedName>
</protein>
<dbReference type="Gene3D" id="3.90.550.10">
    <property type="entry name" value="Spore Coat Polysaccharide Biosynthesis Protein SpsA, Chain A"/>
    <property type="match status" value="1"/>
</dbReference>
<keyword evidence="7" id="KW-1185">Reference proteome</keyword>
<evidence type="ECO:0000313" key="7">
    <source>
        <dbReference type="Proteomes" id="UP000574067"/>
    </source>
</evidence>
<dbReference type="InterPro" id="IPR029044">
    <property type="entry name" value="Nucleotide-diphossugar_trans"/>
</dbReference>
<dbReference type="PANTHER" id="PTHR43179:SF12">
    <property type="entry name" value="GALACTOFURANOSYLTRANSFERASE GLFT2"/>
    <property type="match status" value="1"/>
</dbReference>
<dbReference type="RefSeq" id="WP_169158460.1">
    <property type="nucleotide sequence ID" value="NZ_JABBFW010000001.1"/>
</dbReference>